<keyword evidence="2" id="KW-1185">Reference proteome</keyword>
<evidence type="ECO:0000313" key="1">
    <source>
        <dbReference type="EMBL" id="MBR7827994.1"/>
    </source>
</evidence>
<comment type="caution">
    <text evidence="1">The sequence shown here is derived from an EMBL/GenBank/DDBJ whole genome shotgun (WGS) entry which is preliminary data.</text>
</comment>
<protein>
    <submittedName>
        <fullName evidence="1">Uncharacterized protein</fullName>
    </submittedName>
</protein>
<dbReference type="RefSeq" id="WP_212519136.1">
    <property type="nucleotide sequence ID" value="NZ_JAGSOH010000047.1"/>
</dbReference>
<dbReference type="Proteomes" id="UP000676325">
    <property type="component" value="Unassembled WGS sequence"/>
</dbReference>
<reference evidence="1" key="1">
    <citation type="submission" date="2021-04" db="EMBL/GenBank/DDBJ databases">
        <title>Genome based classification of Actinospica acidithermotolerans sp. nov., an actinobacterium isolated from an Indonesian hot spring.</title>
        <authorList>
            <person name="Kusuma A.B."/>
            <person name="Putra K.E."/>
            <person name="Nafisah S."/>
            <person name="Loh J."/>
            <person name="Nouioui I."/>
            <person name="Goodfellow M."/>
        </authorList>
    </citation>
    <scope>NUCLEOTIDE SEQUENCE</scope>
    <source>
        <strain evidence="1">MGRD01-02</strain>
    </source>
</reference>
<organism evidence="1 2">
    <name type="scientific">Actinospica acidithermotolerans</name>
    <dbReference type="NCBI Taxonomy" id="2828514"/>
    <lineage>
        <taxon>Bacteria</taxon>
        <taxon>Bacillati</taxon>
        <taxon>Actinomycetota</taxon>
        <taxon>Actinomycetes</taxon>
        <taxon>Catenulisporales</taxon>
        <taxon>Actinospicaceae</taxon>
        <taxon>Actinospica</taxon>
    </lineage>
</organism>
<evidence type="ECO:0000313" key="2">
    <source>
        <dbReference type="Proteomes" id="UP000676325"/>
    </source>
</evidence>
<accession>A0A941EF97</accession>
<name>A0A941EF97_9ACTN</name>
<sequence>MVALFLLTPAVILPAMLLLERFERYALHGRLPDRGAIREEPARHT</sequence>
<dbReference type="EMBL" id="JAGSOH010000047">
    <property type="protein sequence ID" value="MBR7827994.1"/>
    <property type="molecule type" value="Genomic_DNA"/>
</dbReference>
<dbReference type="AlphaFoldDB" id="A0A941EF97"/>
<proteinExistence type="predicted"/>
<gene>
    <name evidence="1" type="ORF">KDK95_16885</name>
</gene>